<evidence type="ECO:0000256" key="1">
    <source>
        <dbReference type="SAM" id="MobiDB-lite"/>
    </source>
</evidence>
<dbReference type="RefSeq" id="WP_212904569.1">
    <property type="nucleotide sequence ID" value="NZ_BOPZ01000023.1"/>
</dbReference>
<dbReference type="Gene3D" id="1.10.10.60">
    <property type="entry name" value="Homeodomain-like"/>
    <property type="match status" value="1"/>
</dbReference>
<organism evidence="3 4">
    <name type="scientific">Clostridium polyendosporum</name>
    <dbReference type="NCBI Taxonomy" id="69208"/>
    <lineage>
        <taxon>Bacteria</taxon>
        <taxon>Bacillati</taxon>
        <taxon>Bacillota</taxon>
        <taxon>Clostridia</taxon>
        <taxon>Eubacteriales</taxon>
        <taxon>Clostridiaceae</taxon>
        <taxon>Clostridium</taxon>
    </lineage>
</organism>
<dbReference type="Pfam" id="PF06056">
    <property type="entry name" value="Terminase_5"/>
    <property type="match status" value="1"/>
</dbReference>
<evidence type="ECO:0000313" key="4">
    <source>
        <dbReference type="Proteomes" id="UP000679179"/>
    </source>
</evidence>
<dbReference type="EMBL" id="BOPZ01000023">
    <property type="protein sequence ID" value="GIM29886.1"/>
    <property type="molecule type" value="Genomic_DNA"/>
</dbReference>
<keyword evidence="3" id="KW-0238">DNA-binding</keyword>
<feature type="region of interest" description="Disordered" evidence="1">
    <location>
        <begin position="48"/>
        <end position="80"/>
    </location>
</feature>
<feature type="domain" description="Terminase ATPase subunit N-terminal" evidence="2">
    <location>
        <begin position="8"/>
        <end position="48"/>
    </location>
</feature>
<gene>
    <name evidence="3" type="ORF">CPJCM30710_25520</name>
</gene>
<evidence type="ECO:0000259" key="2">
    <source>
        <dbReference type="Pfam" id="PF06056"/>
    </source>
</evidence>
<sequence length="234" mass="27295">MEDIRGPDIKDRAKKDYLKGLKYKELADKYSVSVNTIKSWIKRYGWSEEKKQKGAPKKKKGAPLNNKNAEGYGAPPKNKNAETHGFFSKYLPEDTLGIIQDIEQKNSLDILWENITIQYAAIIRSQRIMHVKDQDDLTKELKKIKDMENGYEKEYELQLAWDKQATFLQAQSRAMSELRSMIKQYDELLNSNRDLVTDEQKLRIEKLKADIDKVKRDDNEDKPIEIVIKRKGEG</sequence>
<accession>A0A919S0U7</accession>
<evidence type="ECO:0000313" key="3">
    <source>
        <dbReference type="EMBL" id="GIM29886.1"/>
    </source>
</evidence>
<reference evidence="3" key="1">
    <citation type="submission" date="2021-03" db="EMBL/GenBank/DDBJ databases">
        <title>Taxonomic study of Clostridium polyendosporum from meadow-gley soil under rice.</title>
        <authorList>
            <person name="Kobayashi H."/>
            <person name="Tanizawa Y."/>
            <person name="Yagura M."/>
        </authorList>
    </citation>
    <scope>NUCLEOTIDE SEQUENCE</scope>
    <source>
        <strain evidence="3">JCM 30710</strain>
    </source>
</reference>
<name>A0A919S0U7_9CLOT</name>
<comment type="caution">
    <text evidence="3">The sequence shown here is derived from an EMBL/GenBank/DDBJ whole genome shotgun (WGS) entry which is preliminary data.</text>
</comment>
<protein>
    <submittedName>
        <fullName evidence="3">DNA-binding protein</fullName>
    </submittedName>
</protein>
<proteinExistence type="predicted"/>
<keyword evidence="4" id="KW-1185">Reference proteome</keyword>
<dbReference type="AlphaFoldDB" id="A0A919S0U7"/>
<dbReference type="NCBIfam" id="NF040601">
    <property type="entry name" value="TerS_not_xtmA"/>
    <property type="match status" value="1"/>
</dbReference>
<dbReference type="InterPro" id="IPR010332">
    <property type="entry name" value="ATPase_terminase-su_N"/>
</dbReference>
<dbReference type="Proteomes" id="UP000679179">
    <property type="component" value="Unassembled WGS sequence"/>
</dbReference>
<dbReference type="GO" id="GO:0003677">
    <property type="term" value="F:DNA binding"/>
    <property type="evidence" value="ECO:0007669"/>
    <property type="project" value="UniProtKB-KW"/>
</dbReference>